<dbReference type="Gene3D" id="3.30.450.40">
    <property type="match status" value="1"/>
</dbReference>
<dbReference type="Proteomes" id="UP001501175">
    <property type="component" value="Unassembled WGS sequence"/>
</dbReference>
<dbReference type="PROSITE" id="PS50125">
    <property type="entry name" value="GUANYLATE_CYCLASE_2"/>
    <property type="match status" value="1"/>
</dbReference>
<dbReference type="Gene3D" id="3.40.50.300">
    <property type="entry name" value="P-loop containing nucleotide triphosphate hydrolases"/>
    <property type="match status" value="1"/>
</dbReference>
<dbReference type="EMBL" id="BAABHD010000081">
    <property type="protein sequence ID" value="GAA4466407.1"/>
    <property type="molecule type" value="Genomic_DNA"/>
</dbReference>
<keyword evidence="3 4" id="KW-0456">Lyase</keyword>
<dbReference type="RefSeq" id="WP_345247922.1">
    <property type="nucleotide sequence ID" value="NZ_BAABHD010000081.1"/>
</dbReference>
<dbReference type="InterPro" id="IPR011009">
    <property type="entry name" value="Kinase-like_dom_sf"/>
</dbReference>
<organism evidence="7 8">
    <name type="scientific">Nibrella saemangeumensis</name>
    <dbReference type="NCBI Taxonomy" id="1084526"/>
    <lineage>
        <taxon>Bacteria</taxon>
        <taxon>Pseudomonadati</taxon>
        <taxon>Bacteroidota</taxon>
        <taxon>Cytophagia</taxon>
        <taxon>Cytophagales</taxon>
        <taxon>Spirosomataceae</taxon>
        <taxon>Nibrella</taxon>
    </lineage>
</organism>
<dbReference type="CDD" id="cd14014">
    <property type="entry name" value="STKc_PknB_like"/>
    <property type="match status" value="1"/>
</dbReference>
<comment type="subcellular location">
    <subcellularLocation>
        <location evidence="1">Membrane</location>
        <topology evidence="1">Single-pass membrane protein</topology>
    </subcellularLocation>
</comment>
<evidence type="ECO:0000256" key="4">
    <source>
        <dbReference type="RuleBase" id="RU000405"/>
    </source>
</evidence>
<dbReference type="SUPFAM" id="SSF56112">
    <property type="entry name" value="Protein kinase-like (PK-like)"/>
    <property type="match status" value="1"/>
</dbReference>
<comment type="caution">
    <text evidence="7">The sequence shown here is derived from an EMBL/GenBank/DDBJ whole genome shotgun (WGS) entry which is preliminary data.</text>
</comment>
<keyword evidence="2" id="KW-0547">Nucleotide-binding</keyword>
<dbReference type="InterPro" id="IPR029016">
    <property type="entry name" value="GAF-like_dom_sf"/>
</dbReference>
<dbReference type="SUPFAM" id="SSF55073">
    <property type="entry name" value="Nucleotide cyclase"/>
    <property type="match status" value="1"/>
</dbReference>
<dbReference type="InterPro" id="IPR041664">
    <property type="entry name" value="AAA_16"/>
</dbReference>
<dbReference type="SMART" id="SM00065">
    <property type="entry name" value="GAF"/>
    <property type="match status" value="1"/>
</dbReference>
<comment type="similarity">
    <text evidence="4">Belongs to the adenylyl cyclase class-4/guanylyl cyclase family.</text>
</comment>
<evidence type="ECO:0000256" key="2">
    <source>
        <dbReference type="ARBA" id="ARBA00022741"/>
    </source>
</evidence>
<dbReference type="Pfam" id="PF01590">
    <property type="entry name" value="GAF"/>
    <property type="match status" value="1"/>
</dbReference>
<evidence type="ECO:0000313" key="8">
    <source>
        <dbReference type="Proteomes" id="UP001501175"/>
    </source>
</evidence>
<feature type="domain" description="Protein kinase" evidence="5">
    <location>
        <begin position="1"/>
        <end position="262"/>
    </location>
</feature>
<dbReference type="InterPro" id="IPR029787">
    <property type="entry name" value="Nucleotide_cyclase"/>
</dbReference>
<dbReference type="Pfam" id="PF00069">
    <property type="entry name" value="Pkinase"/>
    <property type="match status" value="1"/>
</dbReference>
<dbReference type="CDD" id="cd07302">
    <property type="entry name" value="CHD"/>
    <property type="match status" value="1"/>
</dbReference>
<proteinExistence type="inferred from homology"/>
<reference evidence="8" key="1">
    <citation type="journal article" date="2019" name="Int. J. Syst. Evol. Microbiol.">
        <title>The Global Catalogue of Microorganisms (GCM) 10K type strain sequencing project: providing services to taxonomists for standard genome sequencing and annotation.</title>
        <authorList>
            <consortium name="The Broad Institute Genomics Platform"/>
            <consortium name="The Broad Institute Genome Sequencing Center for Infectious Disease"/>
            <person name="Wu L."/>
            <person name="Ma J."/>
        </authorList>
    </citation>
    <scope>NUCLEOTIDE SEQUENCE [LARGE SCALE GENOMIC DNA]</scope>
    <source>
        <strain evidence="8">JCM 17927</strain>
    </source>
</reference>
<dbReference type="PANTHER" id="PTHR43642:SF1">
    <property type="entry name" value="HYBRID SIGNAL TRANSDUCTION HISTIDINE KINASE G"/>
    <property type="match status" value="1"/>
</dbReference>
<dbReference type="PANTHER" id="PTHR43642">
    <property type="entry name" value="HYBRID SIGNAL TRANSDUCTION HISTIDINE KINASE G"/>
    <property type="match status" value="1"/>
</dbReference>
<keyword evidence="8" id="KW-1185">Reference proteome</keyword>
<dbReference type="InterPro" id="IPR018297">
    <property type="entry name" value="A/G_cyclase_CS"/>
</dbReference>
<evidence type="ECO:0000313" key="7">
    <source>
        <dbReference type="EMBL" id="GAA4466407.1"/>
    </source>
</evidence>
<dbReference type="Gene3D" id="3.30.70.1230">
    <property type="entry name" value="Nucleotide cyclase"/>
    <property type="match status" value="1"/>
</dbReference>
<dbReference type="Pfam" id="PF13191">
    <property type="entry name" value="AAA_16"/>
    <property type="match status" value="1"/>
</dbReference>
<evidence type="ECO:0000259" key="5">
    <source>
        <dbReference type="PROSITE" id="PS50011"/>
    </source>
</evidence>
<feature type="domain" description="Guanylate cyclase" evidence="6">
    <location>
        <begin position="1514"/>
        <end position="1645"/>
    </location>
</feature>
<dbReference type="InterPro" id="IPR027417">
    <property type="entry name" value="P-loop_NTPase"/>
</dbReference>
<sequence length="1696" mass="192544">MAEKLIYESKKSKIYLVDDNEWGQPVVMKILNYEFPTPIDISQFYNEYDIISGLNLPGIRNVLKRAKAKNRHGMFLEWVDSQTLTEAFRSKQEDILDFLYIASAIAQSISDIHRNNIIHKDINPNNILVNLQKRTVKIIDFGISSKIDLKQQHLGNPERLEGTLTYISPEQTGRMNRVVDYRTDLYSMGVTFYEMLTGQPPFAANDAMELVHCHIAQTPKPVYLVNPKVPRSLSDIIDRLLAKNAEDRYQSALGVKYDLEYCLTQYQAKRSIAPFRLAQNDFSGKFQIPQKLYGRGQELDALLEAFERSALGNREMILVAGYSGTGKSVLVREVHKPITQKRGYFIEGKFDQFQRSVPYFAIIQAFREFVNILLTENEQTLNTLRDTIQATVGAEGKVLTDVIPNLEHIIGKQPEVPEIGGTEAQNRFNYVFRKLVTAIATEAHPIVLFIDDLQWADSASLSLLNVLMTNPESTYLLCIGAYRDNEVSASHPFMITVGEMQEAGARVSTVQIGNLSAMHVNQLIAGAAGAEEQTTRELTDLVYAKTQGNAFFVTQFLMTLYQEGLLTFYYEQKQWTWNLQKVREQNITDNVVALMAGKIRKLEPETQQAMKLAACIGNSFDLDTLSVIHQKDPLQTKEDLYPALSEGLIVPAGDNLRFSHDRIQQAVYSLIPDSEKNAVHLSIGRLLLNNIPADQQEERLFDIVNQWNWGIDIVTTEEDRELLARLNLKAGIRAKQTSAFKPAFEYFETGIRLLKADPWHTQYELCRDLYTEATEAAYLNGDFGPMDQMYRTVLDNARDLIEKIKPYEIRILAYKAENKLHDAINTGLELLAQLGEKFPKKPAMVHVMLDLVKTKFMLRGKNNDKLQALPIMEDPYKIAAMRIMADIASSSYWATPTLFPLVIFRMVHLSLKYGNTAVSAFAFATYGVIMCGVLGDMKNGYEFGKLGLILLEKFNAKEWKTQIYTPIYALIVNWNEHVHNTLRPLQESYHIGMETGAIEFACINTNIYCIHAYLSGKRLARLEEETRAYSQSFSQFKQETNVNYNEVYRQPMLNFMGKSADPLKLTGEAYDEDRMMKQNTERKDKTGTFFIHFNKLILSYYFHDYGRAAQYAEESRKLLDAVLAKFEIPNHHFYEALTLLALYPKAGPADQRRYMSRVQKNMKQMKKWAKDAPENYLHKHHLMEAERLRVLGRSADARLMYDKAIEGASRNDYIHEEALGYELAGRCYLELKSEDLTEFYMKAAYNAYREWGAEAKLRHLEQTYPKYVSGVNRTAGSLGQTTTMGTTTSMVHGTMLDMSTVLKAATTISGMIMLPKLLRKLMEIVIENAGAQQGMLLLEKEGGLYIEAQTHGAGEEAAILQSIPVLDSGLLAETVVKYVRRTGQSVVIHNASTDSRWEKDPYVVQHQPQSMLCLPIVNQGKFIGILYLENNLTTGAFTQERIDLLSLLSGQIAVSIDNAILYDQMEQKVRDRTVELTAEKKKSDDLLYNILPVETAEELKRNGRTLPRKFESVTVMFTDFKGFTMVAEKLNPEQLVTEVDTCFGAFDEIIEKYGIEKIKTIGDAYMCVGGLPVPNSTHPEDVVKAALEIQRWIEQNKESRKAQGLPYFDIRIGLHTGPVVAGVVGSKKFAYDIWGDTVNTASRMESSGEPGKVNISGDTYELIRHRFNCSFRGEVPAKNKGNIRMYFVEDALNTNV</sequence>
<gene>
    <name evidence="7" type="ORF">GCM10023189_48410</name>
</gene>
<evidence type="ECO:0000256" key="3">
    <source>
        <dbReference type="ARBA" id="ARBA00023239"/>
    </source>
</evidence>
<dbReference type="SUPFAM" id="SSF55781">
    <property type="entry name" value="GAF domain-like"/>
    <property type="match status" value="1"/>
</dbReference>
<protein>
    <submittedName>
        <fullName evidence="7">AAA family ATPase</fullName>
    </submittedName>
</protein>
<dbReference type="InterPro" id="IPR000719">
    <property type="entry name" value="Prot_kinase_dom"/>
</dbReference>
<name>A0ABP8NII1_9BACT</name>
<dbReference type="PROSITE" id="PS50011">
    <property type="entry name" value="PROTEIN_KINASE_DOM"/>
    <property type="match status" value="1"/>
</dbReference>
<dbReference type="Gene3D" id="1.10.510.10">
    <property type="entry name" value="Transferase(Phosphotransferase) domain 1"/>
    <property type="match status" value="1"/>
</dbReference>
<dbReference type="PROSITE" id="PS00452">
    <property type="entry name" value="GUANYLATE_CYCLASE_1"/>
    <property type="match status" value="1"/>
</dbReference>
<dbReference type="InterPro" id="IPR053159">
    <property type="entry name" value="Hybrid_Histidine_Kinase"/>
</dbReference>
<accession>A0ABP8NII1</accession>
<evidence type="ECO:0000259" key="6">
    <source>
        <dbReference type="PROSITE" id="PS50125"/>
    </source>
</evidence>
<dbReference type="SUPFAM" id="SSF52540">
    <property type="entry name" value="P-loop containing nucleoside triphosphate hydrolases"/>
    <property type="match status" value="1"/>
</dbReference>
<dbReference type="InterPro" id="IPR001054">
    <property type="entry name" value="A/G_cyclase"/>
</dbReference>
<evidence type="ECO:0000256" key="1">
    <source>
        <dbReference type="ARBA" id="ARBA00004167"/>
    </source>
</evidence>
<dbReference type="InterPro" id="IPR003018">
    <property type="entry name" value="GAF"/>
</dbReference>
<dbReference type="Pfam" id="PF00211">
    <property type="entry name" value="Guanylate_cyc"/>
    <property type="match status" value="1"/>
</dbReference>
<dbReference type="SMART" id="SM00044">
    <property type="entry name" value="CYCc"/>
    <property type="match status" value="1"/>
</dbReference>